<protein>
    <recommendedName>
        <fullName evidence="5">CRC domain-containing protein</fullName>
    </recommendedName>
</protein>
<reference evidence="6" key="1">
    <citation type="submission" date="2020-07" db="EMBL/GenBank/DDBJ databases">
        <authorList>
            <person name="Lin J."/>
        </authorList>
    </citation>
    <scope>NUCLEOTIDE SEQUENCE</scope>
</reference>
<evidence type="ECO:0000259" key="5">
    <source>
        <dbReference type="PROSITE" id="PS51634"/>
    </source>
</evidence>
<dbReference type="Pfam" id="PF03638">
    <property type="entry name" value="TCR"/>
    <property type="match status" value="2"/>
</dbReference>
<dbReference type="InterPro" id="IPR033467">
    <property type="entry name" value="Tesmin/TSO1-like_CXC"/>
</dbReference>
<dbReference type="GO" id="GO:0006355">
    <property type="term" value="P:regulation of DNA-templated transcription"/>
    <property type="evidence" value="ECO:0007669"/>
    <property type="project" value="TreeGrafter"/>
</dbReference>
<accession>A0A6V7NYW4</accession>
<proteinExistence type="inferred from homology"/>
<dbReference type="PROSITE" id="PS51634">
    <property type="entry name" value="CRC"/>
    <property type="match status" value="1"/>
</dbReference>
<keyword evidence="3" id="KW-0539">Nucleus</keyword>
<keyword evidence="4" id="KW-1133">Transmembrane helix</keyword>
<evidence type="ECO:0000313" key="6">
    <source>
        <dbReference type="EMBL" id="CAD1823737.1"/>
    </source>
</evidence>
<evidence type="ECO:0000256" key="1">
    <source>
        <dbReference type="ARBA" id="ARBA00004123"/>
    </source>
</evidence>
<gene>
    <name evidence="6" type="ORF">CB5_LOCUS6948</name>
</gene>
<sequence length="134" mass="15608">MAEGPNCKCVKSQCLQLYCGCLSRGRYCDERCGCKNCHNNKEHKGEVSDIIARKEISNRHAFNVDHTKKSGCNCEKSRCIKRYCECYKIFLLFNVFLFGFSFLFFCASFSEESSQMLITVPMQELSEPFWQEYL</sequence>
<feature type="domain" description="CRC" evidence="5">
    <location>
        <begin position="3"/>
        <end position="111"/>
    </location>
</feature>
<dbReference type="InterPro" id="IPR005172">
    <property type="entry name" value="CRC"/>
</dbReference>
<feature type="transmembrane region" description="Helical" evidence="4">
    <location>
        <begin position="86"/>
        <end position="110"/>
    </location>
</feature>
<dbReference type="PANTHER" id="PTHR12446">
    <property type="entry name" value="TESMIN/TSO1-RELATED"/>
    <property type="match status" value="1"/>
</dbReference>
<dbReference type="InterPro" id="IPR028307">
    <property type="entry name" value="Lin-54_fam"/>
</dbReference>
<evidence type="ECO:0000256" key="4">
    <source>
        <dbReference type="SAM" id="Phobius"/>
    </source>
</evidence>
<dbReference type="AlphaFoldDB" id="A0A6V7NYW4"/>
<keyword evidence="4" id="KW-0812">Transmembrane</keyword>
<comment type="similarity">
    <text evidence="2">Belongs to the lin-54 family.</text>
</comment>
<comment type="subcellular location">
    <subcellularLocation>
        <location evidence="1">Nucleus</location>
    </subcellularLocation>
</comment>
<dbReference type="GO" id="GO:0005634">
    <property type="term" value="C:nucleus"/>
    <property type="evidence" value="ECO:0007669"/>
    <property type="project" value="UniProtKB-SubCell"/>
</dbReference>
<keyword evidence="4" id="KW-0472">Membrane</keyword>
<dbReference type="SMART" id="SM01114">
    <property type="entry name" value="CXC"/>
    <property type="match status" value="2"/>
</dbReference>
<evidence type="ECO:0000256" key="3">
    <source>
        <dbReference type="ARBA" id="ARBA00023242"/>
    </source>
</evidence>
<dbReference type="EMBL" id="LR862143">
    <property type="protein sequence ID" value="CAD1823737.1"/>
    <property type="molecule type" value="Genomic_DNA"/>
</dbReference>
<evidence type="ECO:0000256" key="2">
    <source>
        <dbReference type="ARBA" id="ARBA00007267"/>
    </source>
</evidence>
<name>A0A6V7NYW4_ANACO</name>
<dbReference type="PANTHER" id="PTHR12446:SF34">
    <property type="entry name" value="PROTEIN LIN-54 HOMOLOG"/>
    <property type="match status" value="1"/>
</dbReference>
<organism evidence="6">
    <name type="scientific">Ananas comosus var. bracteatus</name>
    <name type="common">red pineapple</name>
    <dbReference type="NCBI Taxonomy" id="296719"/>
    <lineage>
        <taxon>Eukaryota</taxon>
        <taxon>Viridiplantae</taxon>
        <taxon>Streptophyta</taxon>
        <taxon>Embryophyta</taxon>
        <taxon>Tracheophyta</taxon>
        <taxon>Spermatophyta</taxon>
        <taxon>Magnoliopsida</taxon>
        <taxon>Liliopsida</taxon>
        <taxon>Poales</taxon>
        <taxon>Bromeliaceae</taxon>
        <taxon>Bromelioideae</taxon>
        <taxon>Ananas</taxon>
    </lineage>
</organism>